<gene>
    <name evidence="2" type="ORF">RND81_03G154700</name>
</gene>
<feature type="compositionally biased region" description="Polar residues" evidence="1">
    <location>
        <begin position="34"/>
        <end position="45"/>
    </location>
</feature>
<comment type="caution">
    <text evidence="2">The sequence shown here is derived from an EMBL/GenBank/DDBJ whole genome shotgun (WGS) entry which is preliminary data.</text>
</comment>
<evidence type="ECO:0000313" key="3">
    <source>
        <dbReference type="Proteomes" id="UP001443914"/>
    </source>
</evidence>
<keyword evidence="3" id="KW-1185">Reference proteome</keyword>
<feature type="compositionally biased region" description="Basic residues" evidence="1">
    <location>
        <begin position="13"/>
        <end position="24"/>
    </location>
</feature>
<dbReference type="AlphaFoldDB" id="A0AAW1MB22"/>
<dbReference type="GO" id="GO:0016071">
    <property type="term" value="P:mRNA metabolic process"/>
    <property type="evidence" value="ECO:0007669"/>
    <property type="project" value="UniProtKB-ARBA"/>
</dbReference>
<feature type="region of interest" description="Disordered" evidence="1">
    <location>
        <begin position="1"/>
        <end position="98"/>
    </location>
</feature>
<sequence length="153" mass="17014">MEVVVLPPQDALKRHHHHHHHQRRLISPNKPRRNSTNPNTTVQSTRSSRRRRSSNSPPPPRPVSPTLTGPIRILKRGEDLDLVKPAGLEPEPEAVEPVVPGPIGPMFINGFYAGSACVTSPAPSELPVPAFFSRSEDNNQKIADDLRRVLKLF</sequence>
<dbReference type="EMBL" id="JBDFQZ010000003">
    <property type="protein sequence ID" value="KAK9742197.1"/>
    <property type="molecule type" value="Genomic_DNA"/>
</dbReference>
<proteinExistence type="predicted"/>
<dbReference type="Proteomes" id="UP001443914">
    <property type="component" value="Unassembled WGS sequence"/>
</dbReference>
<organism evidence="2 3">
    <name type="scientific">Saponaria officinalis</name>
    <name type="common">Common soapwort</name>
    <name type="synonym">Lychnis saponaria</name>
    <dbReference type="NCBI Taxonomy" id="3572"/>
    <lineage>
        <taxon>Eukaryota</taxon>
        <taxon>Viridiplantae</taxon>
        <taxon>Streptophyta</taxon>
        <taxon>Embryophyta</taxon>
        <taxon>Tracheophyta</taxon>
        <taxon>Spermatophyta</taxon>
        <taxon>Magnoliopsida</taxon>
        <taxon>eudicotyledons</taxon>
        <taxon>Gunneridae</taxon>
        <taxon>Pentapetalae</taxon>
        <taxon>Caryophyllales</taxon>
        <taxon>Caryophyllaceae</taxon>
        <taxon>Caryophylleae</taxon>
        <taxon>Saponaria</taxon>
    </lineage>
</organism>
<dbReference type="Pfam" id="PF15365">
    <property type="entry name" value="PNRC"/>
    <property type="match status" value="1"/>
</dbReference>
<name>A0AAW1MB22_SAPOF</name>
<dbReference type="PANTHER" id="PTHR33670">
    <property type="entry name" value="SPLICING FACTOR, PROLINE- AND GLUTAMINE-RICH-LIKE"/>
    <property type="match status" value="1"/>
</dbReference>
<accession>A0AAW1MB22</accession>
<evidence type="ECO:0000313" key="2">
    <source>
        <dbReference type="EMBL" id="KAK9742197.1"/>
    </source>
</evidence>
<reference evidence="2" key="1">
    <citation type="submission" date="2024-03" db="EMBL/GenBank/DDBJ databases">
        <title>WGS assembly of Saponaria officinalis var. Norfolk2.</title>
        <authorList>
            <person name="Jenkins J."/>
            <person name="Shu S."/>
            <person name="Grimwood J."/>
            <person name="Barry K."/>
            <person name="Goodstein D."/>
            <person name="Schmutz J."/>
            <person name="Leebens-Mack J."/>
            <person name="Osbourn A."/>
        </authorList>
    </citation>
    <scope>NUCLEOTIDE SEQUENCE [LARGE SCALE GENOMIC DNA]</scope>
    <source>
        <strain evidence="2">JIC</strain>
    </source>
</reference>
<evidence type="ECO:0000256" key="1">
    <source>
        <dbReference type="SAM" id="MobiDB-lite"/>
    </source>
</evidence>
<protein>
    <submittedName>
        <fullName evidence="2">Uncharacterized protein</fullName>
    </submittedName>
</protein>
<dbReference type="InterPro" id="IPR028322">
    <property type="entry name" value="PNRC-like_rgn"/>
</dbReference>
<dbReference type="PANTHER" id="PTHR33670:SF17">
    <property type="entry name" value="ANTHER-SPECIFIC PROLINE-RICH PROTEIN APG"/>
    <property type="match status" value="1"/>
</dbReference>